<keyword evidence="8 14" id="KW-0378">Hydrolase</keyword>
<dbReference type="NCBIfam" id="TIGR00338">
    <property type="entry name" value="serB"/>
    <property type="match status" value="1"/>
</dbReference>
<evidence type="ECO:0000256" key="9">
    <source>
        <dbReference type="ARBA" id="ARBA00022842"/>
    </source>
</evidence>
<evidence type="ECO:0000256" key="11">
    <source>
        <dbReference type="ARBA" id="ARBA00031693"/>
    </source>
</evidence>
<sequence length="295" mass="30830">MYVATLISRPDDAKLSPATISAIAEGFGVETEEVVWLAENVAADLPLEAAPLADRLAAVRDLSEALDLDLVVQEAAGRRKRFLIADMDSTMIEQECIDELAAEIGIKDQIAAITARAMNGEIAFEPALRERVGLLAGLAESVVEKVIAERITHARGGRTLIATMRASGAHTALVSGGFTVFTGPIGAALGFHETRANRLIAEAGRLTGRVAEPILGAEAKVAALKEIAAGKGLTPTDAIAVGDGANDLPMLKLAGTGVALHAKPKVAASAPHRIDRGDLTALLYIQGYRRSEFAG</sequence>
<comment type="cofactor">
    <cofactor evidence="1">
        <name>Mg(2+)</name>
        <dbReference type="ChEBI" id="CHEBI:18420"/>
    </cofactor>
</comment>
<evidence type="ECO:0000313" key="15">
    <source>
        <dbReference type="Proteomes" id="UP000664288"/>
    </source>
</evidence>
<evidence type="ECO:0000256" key="12">
    <source>
        <dbReference type="ARBA" id="ARBA00048138"/>
    </source>
</evidence>
<dbReference type="Pfam" id="PF12710">
    <property type="entry name" value="HAD"/>
    <property type="match status" value="1"/>
</dbReference>
<dbReference type="Proteomes" id="UP000664288">
    <property type="component" value="Unassembled WGS sequence"/>
</dbReference>
<gene>
    <name evidence="14" type="primary">serB</name>
    <name evidence="14" type="ORF">J1C47_17330</name>
</gene>
<evidence type="ECO:0000256" key="4">
    <source>
        <dbReference type="ARBA" id="ARBA00012640"/>
    </source>
</evidence>
<keyword evidence="7" id="KW-0479">Metal-binding</keyword>
<dbReference type="InterPro" id="IPR004469">
    <property type="entry name" value="PSP"/>
</dbReference>
<evidence type="ECO:0000256" key="2">
    <source>
        <dbReference type="ARBA" id="ARBA00005135"/>
    </source>
</evidence>
<accession>A0ABS3J6W9</accession>
<comment type="pathway">
    <text evidence="2">Amino-acid biosynthesis; L-serine biosynthesis; L-serine from 3-phospho-D-glycerate: step 3/3.</text>
</comment>
<dbReference type="SFLD" id="SFLDF00029">
    <property type="entry name" value="phosphoserine_phosphatase"/>
    <property type="match status" value="1"/>
</dbReference>
<protein>
    <recommendedName>
        <fullName evidence="5">Phosphoserine phosphatase</fullName>
        <ecNumber evidence="4">3.1.3.3</ecNumber>
    </recommendedName>
    <alternativeName>
        <fullName evidence="11">O-phosphoserine phosphohydrolase</fullName>
    </alternativeName>
</protein>
<dbReference type="EMBL" id="JAFMPY010000021">
    <property type="protein sequence ID" value="MBO0905409.1"/>
    <property type="molecule type" value="Genomic_DNA"/>
</dbReference>
<comment type="similarity">
    <text evidence="3">Belongs to the HAD-like hydrolase superfamily. SerB family.</text>
</comment>
<dbReference type="NCBIfam" id="TIGR01488">
    <property type="entry name" value="HAD-SF-IB"/>
    <property type="match status" value="1"/>
</dbReference>
<keyword evidence="9" id="KW-0460">Magnesium</keyword>
<comment type="caution">
    <text evidence="14">The sequence shown here is derived from an EMBL/GenBank/DDBJ whole genome shotgun (WGS) entry which is preliminary data.</text>
</comment>
<evidence type="ECO:0000256" key="5">
    <source>
        <dbReference type="ARBA" id="ARBA00015196"/>
    </source>
</evidence>
<dbReference type="PANTHER" id="PTHR43344">
    <property type="entry name" value="PHOSPHOSERINE PHOSPHATASE"/>
    <property type="match status" value="1"/>
</dbReference>
<evidence type="ECO:0000256" key="3">
    <source>
        <dbReference type="ARBA" id="ARBA00009184"/>
    </source>
</evidence>
<evidence type="ECO:0000256" key="13">
    <source>
        <dbReference type="ARBA" id="ARBA00048523"/>
    </source>
</evidence>
<evidence type="ECO:0000256" key="6">
    <source>
        <dbReference type="ARBA" id="ARBA00022605"/>
    </source>
</evidence>
<dbReference type="InterPro" id="IPR050582">
    <property type="entry name" value="HAD-like_SerB"/>
</dbReference>
<keyword evidence="15" id="KW-1185">Reference proteome</keyword>
<evidence type="ECO:0000256" key="8">
    <source>
        <dbReference type="ARBA" id="ARBA00022801"/>
    </source>
</evidence>
<dbReference type="SFLD" id="SFLDG01137">
    <property type="entry name" value="C1.6.1:_Phosphoserine_Phosphat"/>
    <property type="match status" value="1"/>
</dbReference>
<organism evidence="14 15">
    <name type="scientific">Jiella sonneratiae</name>
    <dbReference type="NCBI Taxonomy" id="2816856"/>
    <lineage>
        <taxon>Bacteria</taxon>
        <taxon>Pseudomonadati</taxon>
        <taxon>Pseudomonadota</taxon>
        <taxon>Alphaproteobacteria</taxon>
        <taxon>Hyphomicrobiales</taxon>
        <taxon>Aurantimonadaceae</taxon>
        <taxon>Jiella</taxon>
    </lineage>
</organism>
<keyword evidence="6" id="KW-0028">Amino-acid biosynthesis</keyword>
<name>A0ABS3J6W9_9HYPH</name>
<proteinExistence type="inferred from homology"/>
<comment type="catalytic activity">
    <reaction evidence="13">
        <text>O-phospho-D-serine + H2O = D-serine + phosphate</text>
        <dbReference type="Rhea" id="RHEA:24873"/>
        <dbReference type="ChEBI" id="CHEBI:15377"/>
        <dbReference type="ChEBI" id="CHEBI:35247"/>
        <dbReference type="ChEBI" id="CHEBI:43474"/>
        <dbReference type="ChEBI" id="CHEBI:58680"/>
        <dbReference type="EC" id="3.1.3.3"/>
    </reaction>
</comment>
<comment type="catalytic activity">
    <reaction evidence="12">
        <text>O-phospho-L-serine + H2O = L-serine + phosphate</text>
        <dbReference type="Rhea" id="RHEA:21208"/>
        <dbReference type="ChEBI" id="CHEBI:15377"/>
        <dbReference type="ChEBI" id="CHEBI:33384"/>
        <dbReference type="ChEBI" id="CHEBI:43474"/>
        <dbReference type="ChEBI" id="CHEBI:57524"/>
        <dbReference type="EC" id="3.1.3.3"/>
    </reaction>
</comment>
<dbReference type="SUPFAM" id="SSF56784">
    <property type="entry name" value="HAD-like"/>
    <property type="match status" value="1"/>
</dbReference>
<dbReference type="RefSeq" id="WP_207352044.1">
    <property type="nucleotide sequence ID" value="NZ_JAFMPY010000021.1"/>
</dbReference>
<dbReference type="InterPro" id="IPR036412">
    <property type="entry name" value="HAD-like_sf"/>
</dbReference>
<dbReference type="EC" id="3.1.3.3" evidence="4"/>
<dbReference type="SFLD" id="SFLDS00003">
    <property type="entry name" value="Haloacid_Dehalogenase"/>
    <property type="match status" value="1"/>
</dbReference>
<dbReference type="Gene3D" id="3.40.50.1000">
    <property type="entry name" value="HAD superfamily/HAD-like"/>
    <property type="match status" value="1"/>
</dbReference>
<dbReference type="PANTHER" id="PTHR43344:SF2">
    <property type="entry name" value="PHOSPHOSERINE PHOSPHATASE"/>
    <property type="match status" value="1"/>
</dbReference>
<dbReference type="GO" id="GO:0016787">
    <property type="term" value="F:hydrolase activity"/>
    <property type="evidence" value="ECO:0007669"/>
    <property type="project" value="UniProtKB-KW"/>
</dbReference>
<evidence type="ECO:0000256" key="1">
    <source>
        <dbReference type="ARBA" id="ARBA00001946"/>
    </source>
</evidence>
<dbReference type="InterPro" id="IPR023214">
    <property type="entry name" value="HAD_sf"/>
</dbReference>
<keyword evidence="10" id="KW-0718">Serine biosynthesis</keyword>
<reference evidence="14 15" key="1">
    <citation type="submission" date="2021-03" db="EMBL/GenBank/DDBJ databases">
        <title>Whole genome sequence of Jiella sp. MQZ13P-4.</title>
        <authorList>
            <person name="Tuo L."/>
        </authorList>
    </citation>
    <scope>NUCLEOTIDE SEQUENCE [LARGE SCALE GENOMIC DNA]</scope>
    <source>
        <strain evidence="14 15">MQZ13P-4</strain>
    </source>
</reference>
<evidence type="ECO:0000256" key="10">
    <source>
        <dbReference type="ARBA" id="ARBA00023299"/>
    </source>
</evidence>
<evidence type="ECO:0000256" key="7">
    <source>
        <dbReference type="ARBA" id="ARBA00022723"/>
    </source>
</evidence>
<dbReference type="SFLD" id="SFLDG01136">
    <property type="entry name" value="C1.6:_Phosphoserine_Phosphatas"/>
    <property type="match status" value="1"/>
</dbReference>
<evidence type="ECO:0000313" key="14">
    <source>
        <dbReference type="EMBL" id="MBO0905409.1"/>
    </source>
</evidence>